<evidence type="ECO:0000256" key="1">
    <source>
        <dbReference type="SAM" id="MobiDB-lite"/>
    </source>
</evidence>
<accession>H1D2W2</accession>
<feature type="region of interest" description="Disordered" evidence="1">
    <location>
        <begin position="14"/>
        <end position="34"/>
    </location>
</feature>
<keyword evidence="3" id="KW-1185">Reference proteome</keyword>
<dbReference type="HOGENOM" id="CLU_215783_0_0_9"/>
<proteinExistence type="predicted"/>
<evidence type="ECO:0000313" key="3">
    <source>
        <dbReference type="Proteomes" id="UP000003277"/>
    </source>
</evidence>
<reference evidence="2 3" key="1">
    <citation type="submission" date="2011-11" db="EMBL/GenBank/DDBJ databases">
        <title>The Genome Sequence of Dialister succinatiphilus YIT 11850.</title>
        <authorList>
            <consortium name="The Broad Institute Genome Sequencing Platform"/>
            <person name="Earl A."/>
            <person name="Ward D."/>
            <person name="Feldgarden M."/>
            <person name="Gevers D."/>
            <person name="Morotomi M."/>
            <person name="Young S.K."/>
            <person name="Zeng Q."/>
            <person name="Gargeya S."/>
            <person name="Fitzgerald M."/>
            <person name="Haas B."/>
            <person name="Abouelleil A."/>
            <person name="Alvarado L."/>
            <person name="Arachchi H.M."/>
            <person name="Berlin A."/>
            <person name="Brown A."/>
            <person name="Chapman S.B."/>
            <person name="Dunbar C."/>
            <person name="Gearin G."/>
            <person name="Goldberg J."/>
            <person name="Griggs A."/>
            <person name="Gujja S."/>
            <person name="Heiman D."/>
            <person name="Howarth C."/>
            <person name="Lui A."/>
            <person name="MacDonald P.J.P."/>
            <person name="Montmayeur A."/>
            <person name="Murphy C."/>
            <person name="Neiman D."/>
            <person name="Pearson M."/>
            <person name="Priest M."/>
            <person name="Roberts A."/>
            <person name="Saif S."/>
            <person name="Shea T."/>
            <person name="Sisk P."/>
            <person name="Stolte C."/>
            <person name="Sykes S."/>
            <person name="Wortman J."/>
            <person name="Nusbaum C."/>
            <person name="Birren B."/>
        </authorList>
    </citation>
    <scope>NUCLEOTIDE SEQUENCE [LARGE SCALE GENOMIC DNA]</scope>
    <source>
        <strain evidence="2 3">YIT 11850</strain>
    </source>
</reference>
<dbReference type="AlphaFoldDB" id="H1D2W2"/>
<name>H1D2W2_9FIRM</name>
<dbReference type="Proteomes" id="UP000003277">
    <property type="component" value="Unassembled WGS sequence"/>
</dbReference>
<protein>
    <submittedName>
        <fullName evidence="2">Uncharacterized protein</fullName>
    </submittedName>
</protein>
<organism evidence="2 3">
    <name type="scientific">Dialister succinatiphilus YIT 11850</name>
    <dbReference type="NCBI Taxonomy" id="742743"/>
    <lineage>
        <taxon>Bacteria</taxon>
        <taxon>Bacillati</taxon>
        <taxon>Bacillota</taxon>
        <taxon>Negativicutes</taxon>
        <taxon>Veillonellales</taxon>
        <taxon>Veillonellaceae</taxon>
        <taxon>Dialister</taxon>
    </lineage>
</organism>
<evidence type="ECO:0000313" key="2">
    <source>
        <dbReference type="EMBL" id="EHO62103.1"/>
    </source>
</evidence>
<gene>
    <name evidence="2" type="ORF">HMPREF9453_01950</name>
</gene>
<sequence>MVAEDFSAQRFNKLQSLPPHIGRSPARDDDSIRQPIIICDKPKGAVKKW</sequence>
<comment type="caution">
    <text evidence="2">The sequence shown here is derived from an EMBL/GenBank/DDBJ whole genome shotgun (WGS) entry which is preliminary data.</text>
</comment>
<dbReference type="EMBL" id="ADLT01000066">
    <property type="protein sequence ID" value="EHO62103.1"/>
    <property type="molecule type" value="Genomic_DNA"/>
</dbReference>